<comment type="caution">
    <text evidence="2">The sequence shown here is derived from an EMBL/GenBank/DDBJ whole genome shotgun (WGS) entry which is preliminary data.</text>
</comment>
<dbReference type="Proteomes" id="UP000320461">
    <property type="component" value="Unassembled WGS sequence"/>
</dbReference>
<sequence length="144" mass="15230">MDDDRSSTADDADEHDQLQIRIPLKLDDAGRAVVEVRSATLDRAADEVQLVVVDKLAHRTLDWTVDAQEIPGAAVWSGTSFAAPVIAREVSTILRSVLPRFYEDRIGAFSTPPAAIRPGSSPSATEADMAPGTPPGPGDPGGDL</sequence>
<dbReference type="OrthoDB" id="5177045at2"/>
<keyword evidence="3" id="KW-1185">Reference proteome</keyword>
<proteinExistence type="predicted"/>
<dbReference type="EMBL" id="BJLQ01000015">
    <property type="protein sequence ID" value="GEA84491.1"/>
    <property type="molecule type" value="Genomic_DNA"/>
</dbReference>
<dbReference type="AlphaFoldDB" id="A0A4Y3KJ97"/>
<organism evidence="2 3">
    <name type="scientific">Cellulomonas gelida</name>
    <dbReference type="NCBI Taxonomy" id="1712"/>
    <lineage>
        <taxon>Bacteria</taxon>
        <taxon>Bacillati</taxon>
        <taxon>Actinomycetota</taxon>
        <taxon>Actinomycetes</taxon>
        <taxon>Micrococcales</taxon>
        <taxon>Cellulomonadaceae</taxon>
        <taxon>Cellulomonas</taxon>
    </lineage>
</organism>
<gene>
    <name evidence="2" type="ORF">CGE01nite_17420</name>
</gene>
<name>A0A4Y3KJ97_9CELL</name>
<protein>
    <submittedName>
        <fullName evidence="2">Uncharacterized protein</fullName>
    </submittedName>
</protein>
<evidence type="ECO:0000256" key="1">
    <source>
        <dbReference type="SAM" id="MobiDB-lite"/>
    </source>
</evidence>
<reference evidence="2 3" key="1">
    <citation type="submission" date="2019-06" db="EMBL/GenBank/DDBJ databases">
        <title>Whole genome shotgun sequence of Cellulomonas gelida NBRC 3748.</title>
        <authorList>
            <person name="Hosoyama A."/>
            <person name="Uohara A."/>
            <person name="Ohji S."/>
            <person name="Ichikawa N."/>
        </authorList>
    </citation>
    <scope>NUCLEOTIDE SEQUENCE [LARGE SCALE GENOMIC DNA]</scope>
    <source>
        <strain evidence="2 3">NBRC 3748</strain>
    </source>
</reference>
<evidence type="ECO:0000313" key="3">
    <source>
        <dbReference type="Proteomes" id="UP000320461"/>
    </source>
</evidence>
<accession>A0A4Y3KJ97</accession>
<evidence type="ECO:0000313" key="2">
    <source>
        <dbReference type="EMBL" id="GEA84491.1"/>
    </source>
</evidence>
<dbReference type="RefSeq" id="WP_048341167.1">
    <property type="nucleotide sequence ID" value="NZ_BJLQ01000015.1"/>
</dbReference>
<feature type="region of interest" description="Disordered" evidence="1">
    <location>
        <begin position="110"/>
        <end position="144"/>
    </location>
</feature>